<dbReference type="Pfam" id="PF01545">
    <property type="entry name" value="Cation_efflux"/>
    <property type="match status" value="1"/>
</dbReference>
<accession>A0A398CI77</accession>
<dbReference type="InterPro" id="IPR050291">
    <property type="entry name" value="CDF_Transporter"/>
</dbReference>
<evidence type="ECO:0000256" key="6">
    <source>
        <dbReference type="ARBA" id="ARBA00023136"/>
    </source>
</evidence>
<gene>
    <name evidence="10" type="ORF">D3H35_27745</name>
</gene>
<dbReference type="Proteomes" id="UP000266340">
    <property type="component" value="Unassembled WGS sequence"/>
</dbReference>
<proteinExistence type="inferred from homology"/>
<evidence type="ECO:0000256" key="7">
    <source>
        <dbReference type="SAM" id="Phobius"/>
    </source>
</evidence>
<evidence type="ECO:0000259" key="8">
    <source>
        <dbReference type="Pfam" id="PF01545"/>
    </source>
</evidence>
<evidence type="ECO:0000256" key="2">
    <source>
        <dbReference type="ARBA" id="ARBA00008114"/>
    </source>
</evidence>
<dbReference type="AlphaFoldDB" id="A0A398CI77"/>
<evidence type="ECO:0000256" key="4">
    <source>
        <dbReference type="ARBA" id="ARBA00022692"/>
    </source>
</evidence>
<dbReference type="NCBIfam" id="TIGR01297">
    <property type="entry name" value="CDF"/>
    <property type="match status" value="1"/>
</dbReference>
<feature type="transmembrane region" description="Helical" evidence="7">
    <location>
        <begin position="73"/>
        <end position="90"/>
    </location>
</feature>
<feature type="domain" description="Cation efflux protein cytoplasmic" evidence="9">
    <location>
        <begin position="211"/>
        <end position="288"/>
    </location>
</feature>
<dbReference type="InterPro" id="IPR002524">
    <property type="entry name" value="Cation_efflux"/>
</dbReference>
<dbReference type="InterPro" id="IPR027469">
    <property type="entry name" value="Cation_efflux_TMD_sf"/>
</dbReference>
<evidence type="ECO:0000256" key="3">
    <source>
        <dbReference type="ARBA" id="ARBA00022448"/>
    </source>
</evidence>
<keyword evidence="3" id="KW-0813">Transport</keyword>
<feature type="transmembrane region" description="Helical" evidence="7">
    <location>
        <begin position="110"/>
        <end position="129"/>
    </location>
</feature>
<comment type="subcellular location">
    <subcellularLocation>
        <location evidence="1">Membrane</location>
        <topology evidence="1">Multi-pass membrane protein</topology>
    </subcellularLocation>
</comment>
<keyword evidence="11" id="KW-1185">Reference proteome</keyword>
<evidence type="ECO:0000259" key="9">
    <source>
        <dbReference type="Pfam" id="PF16916"/>
    </source>
</evidence>
<evidence type="ECO:0000256" key="5">
    <source>
        <dbReference type="ARBA" id="ARBA00022989"/>
    </source>
</evidence>
<name>A0A398CI77_9BACL</name>
<feature type="transmembrane region" description="Helical" evidence="7">
    <location>
        <begin position="173"/>
        <end position="191"/>
    </location>
</feature>
<evidence type="ECO:0000256" key="1">
    <source>
        <dbReference type="ARBA" id="ARBA00004141"/>
    </source>
</evidence>
<organism evidence="10 11">
    <name type="scientific">Cohnella faecalis</name>
    <dbReference type="NCBI Taxonomy" id="2315694"/>
    <lineage>
        <taxon>Bacteria</taxon>
        <taxon>Bacillati</taxon>
        <taxon>Bacillota</taxon>
        <taxon>Bacilli</taxon>
        <taxon>Bacillales</taxon>
        <taxon>Paenibacillaceae</taxon>
        <taxon>Cohnella</taxon>
    </lineage>
</organism>
<evidence type="ECO:0000313" key="10">
    <source>
        <dbReference type="EMBL" id="RIE00538.1"/>
    </source>
</evidence>
<dbReference type="GO" id="GO:0016020">
    <property type="term" value="C:membrane"/>
    <property type="evidence" value="ECO:0007669"/>
    <property type="project" value="UniProtKB-SubCell"/>
</dbReference>
<feature type="domain" description="Cation efflux protein transmembrane" evidence="8">
    <location>
        <begin position="15"/>
        <end position="202"/>
    </location>
</feature>
<sequence>MKMEQRYASAERSALVSLLGLLGLTVAKGAAGWLTGSKALLADACHSAADCAGSLTSFMGIRNSKQSEAKKQTESAIAIVLSAFLLVAGIEIGVSSVRSMAAGADQPPEWGSVIVIVAGIGAREALARYKRSKDIQLGIRAERSGESRSDIFASITALVGTTGAIAGDLLDIPILYVMDPAAGIVIAAFVLRMGYQLITTVLQSTGRSALNEIDAQTLLESMQRIDGVVAVEELRAREQGHYLVLDVVIRVNPRISVTEGQEIALRVKRHLTKRFLHICDACVQVQPYDPGFPYKSNHHEEELPSFIQ</sequence>
<protein>
    <submittedName>
        <fullName evidence="10">Cation transporter</fullName>
    </submittedName>
</protein>
<comment type="caution">
    <text evidence="10">The sequence shown here is derived from an EMBL/GenBank/DDBJ whole genome shotgun (WGS) entry which is preliminary data.</text>
</comment>
<dbReference type="InterPro" id="IPR058533">
    <property type="entry name" value="Cation_efflux_TM"/>
</dbReference>
<comment type="similarity">
    <text evidence="2">Belongs to the cation diffusion facilitator (CDF) transporter (TC 2.A.4) family.</text>
</comment>
<dbReference type="InterPro" id="IPR036837">
    <property type="entry name" value="Cation_efflux_CTD_sf"/>
</dbReference>
<dbReference type="InterPro" id="IPR027470">
    <property type="entry name" value="Cation_efflux_CTD"/>
</dbReference>
<dbReference type="SUPFAM" id="SSF161111">
    <property type="entry name" value="Cation efflux protein transmembrane domain-like"/>
    <property type="match status" value="1"/>
</dbReference>
<keyword evidence="4 7" id="KW-0812">Transmembrane</keyword>
<dbReference type="PANTHER" id="PTHR43840">
    <property type="entry name" value="MITOCHONDRIAL METAL TRANSPORTER 1-RELATED"/>
    <property type="match status" value="1"/>
</dbReference>
<dbReference type="Gene3D" id="1.20.1510.10">
    <property type="entry name" value="Cation efflux protein transmembrane domain"/>
    <property type="match status" value="1"/>
</dbReference>
<dbReference type="Pfam" id="PF16916">
    <property type="entry name" value="ZT_dimer"/>
    <property type="match status" value="1"/>
</dbReference>
<dbReference type="Gene3D" id="3.30.70.1350">
    <property type="entry name" value="Cation efflux protein, cytoplasmic domain"/>
    <property type="match status" value="1"/>
</dbReference>
<dbReference type="SUPFAM" id="SSF160240">
    <property type="entry name" value="Cation efflux protein cytoplasmic domain-like"/>
    <property type="match status" value="1"/>
</dbReference>
<reference evidence="10 11" key="1">
    <citation type="submission" date="2018-09" db="EMBL/GenBank/DDBJ databases">
        <title>Cohnella cavernae sp. nov., isolated from a karst cave.</title>
        <authorList>
            <person name="Zhu H."/>
        </authorList>
    </citation>
    <scope>NUCLEOTIDE SEQUENCE [LARGE SCALE GENOMIC DNA]</scope>
    <source>
        <strain evidence="10 11">K2E09-144</strain>
    </source>
</reference>
<dbReference type="OrthoDB" id="9806522at2"/>
<dbReference type="GO" id="GO:0008324">
    <property type="term" value="F:monoatomic cation transmembrane transporter activity"/>
    <property type="evidence" value="ECO:0007669"/>
    <property type="project" value="InterPro"/>
</dbReference>
<dbReference type="EMBL" id="QXJM01000052">
    <property type="protein sequence ID" value="RIE00538.1"/>
    <property type="molecule type" value="Genomic_DNA"/>
</dbReference>
<evidence type="ECO:0000313" key="11">
    <source>
        <dbReference type="Proteomes" id="UP000266340"/>
    </source>
</evidence>
<keyword evidence="5 7" id="KW-1133">Transmembrane helix</keyword>
<keyword evidence="6 7" id="KW-0472">Membrane</keyword>
<dbReference type="PANTHER" id="PTHR43840:SF15">
    <property type="entry name" value="MITOCHONDRIAL METAL TRANSPORTER 1-RELATED"/>
    <property type="match status" value="1"/>
</dbReference>